<evidence type="ECO:0000313" key="3">
    <source>
        <dbReference type="Proteomes" id="UP000613030"/>
    </source>
</evidence>
<dbReference type="Pfam" id="PF01833">
    <property type="entry name" value="TIG"/>
    <property type="match status" value="7"/>
</dbReference>
<gene>
    <name evidence="2" type="ORF">JI741_21690</name>
</gene>
<dbReference type="SUPFAM" id="SSF81296">
    <property type="entry name" value="E set domains"/>
    <property type="match status" value="8"/>
</dbReference>
<protein>
    <submittedName>
        <fullName evidence="2">IPT/TIG domain-containing protein</fullName>
    </submittedName>
</protein>
<evidence type="ECO:0000313" key="2">
    <source>
        <dbReference type="EMBL" id="MBL0743859.1"/>
    </source>
</evidence>
<dbReference type="PANTHER" id="PTHR23361">
    <property type="entry name" value="MUCIN"/>
    <property type="match status" value="1"/>
</dbReference>
<feature type="domain" description="IPT/TIG" evidence="1">
    <location>
        <begin position="360"/>
        <end position="438"/>
    </location>
</feature>
<dbReference type="InterPro" id="IPR002909">
    <property type="entry name" value="IPT_dom"/>
</dbReference>
<accession>A0ABS1KWR7</accession>
<dbReference type="PANTHER" id="PTHR23361:SF19">
    <property type="entry name" value="IPT_TIG DOMAIN-CONTAINING PROTEIN-RELATED"/>
    <property type="match status" value="1"/>
</dbReference>
<dbReference type="InterPro" id="IPR013783">
    <property type="entry name" value="Ig-like_fold"/>
</dbReference>
<comment type="caution">
    <text evidence="2">The sequence shown here is derived from an EMBL/GenBank/DDBJ whole genome shotgun (WGS) entry which is preliminary data.</text>
</comment>
<dbReference type="CDD" id="cd00102">
    <property type="entry name" value="IPT"/>
    <property type="match status" value="1"/>
</dbReference>
<keyword evidence="3" id="KW-1185">Reference proteome</keyword>
<organism evidence="2 3">
    <name type="scientific">Chryseolinea lacunae</name>
    <dbReference type="NCBI Taxonomy" id="2801331"/>
    <lineage>
        <taxon>Bacteria</taxon>
        <taxon>Pseudomonadati</taxon>
        <taxon>Bacteroidota</taxon>
        <taxon>Cytophagia</taxon>
        <taxon>Cytophagales</taxon>
        <taxon>Fulvivirgaceae</taxon>
        <taxon>Chryseolinea</taxon>
    </lineage>
</organism>
<feature type="domain" description="IPT/TIG" evidence="1">
    <location>
        <begin position="440"/>
        <end position="514"/>
    </location>
</feature>
<dbReference type="CDD" id="cd00603">
    <property type="entry name" value="IPT_PCSR"/>
    <property type="match status" value="1"/>
</dbReference>
<dbReference type="Proteomes" id="UP000613030">
    <property type="component" value="Unassembled WGS sequence"/>
</dbReference>
<feature type="domain" description="IPT/TIG" evidence="1">
    <location>
        <begin position="599"/>
        <end position="680"/>
    </location>
</feature>
<evidence type="ECO:0000259" key="1">
    <source>
        <dbReference type="SMART" id="SM00429"/>
    </source>
</evidence>
<reference evidence="2 3" key="1">
    <citation type="submission" date="2021-01" db="EMBL/GenBank/DDBJ databases">
        <title>Chryseolinea sp. Jin1 Genome sequencing and assembly.</title>
        <authorList>
            <person name="Kim I."/>
        </authorList>
    </citation>
    <scope>NUCLEOTIDE SEQUENCE [LARGE SCALE GENOMIC DNA]</scope>
    <source>
        <strain evidence="2 3">Jin1</strain>
    </source>
</reference>
<dbReference type="SMART" id="SM00429">
    <property type="entry name" value="IPT"/>
    <property type="match status" value="7"/>
</dbReference>
<dbReference type="RefSeq" id="WP_202013404.1">
    <property type="nucleotide sequence ID" value="NZ_JAERRB010000008.1"/>
</dbReference>
<name>A0ABS1KWR7_9BACT</name>
<proteinExistence type="predicted"/>
<dbReference type="InterPro" id="IPR014756">
    <property type="entry name" value="Ig_E-set"/>
</dbReference>
<sequence length="969" mass="99110">MKRILRVLCQSALCLLMVGVDGCIRDEVLLPPQITSLSETAAPSGKLVTISGVNFDGSLQVLINNVAVSTAGTPTPTEVQFFVPFTTQAKEVGLNVKTKYGASEPKAFTVLPPVPIIRSIVPPRAGIGAVIKIAGSYFSNVSAIRFRSPDQSTARDAVFKVIGDTAVVTVPTGLSPDAADIRITSPSGDSDPATFTVLLAPKVVSFAPDKGAVGKVITLTGENLQEATKVTFGTVPGELVTSAAESITVRVPVGAATDTIFVYTGGGKGKTDKKFTVVPGPAIQSTDKSTGAPGTDVQITGVNFTGAFELKFGDTPAQIISNTGVVVKTKVPVGGSSGKISITTPAGTALSADDFVVQGAPLITKFAPASGVTGTQITLTGLNLSNVTGAKVALKDLKIVSKTNTEIVVEVLTGTVTGKISVISPGGTFETSDLFTVLGAPQITAINPTSGVPGTVVTITGINLPSSPYIRFGGNVQATVVVKSSSTEIVCQAPAGASTGKINVNGALSLVDFVLNVKPVVTAIAPMKGGVDTEVTISGAYLSGATIKFANNVTATKVGAGTDNQVMVKVPSGAVTGTISVSTTPGTTVSQSSFEILSPPSVTSFAPLAGVAGALVTLTGTNLQHNPTVQFFNGVNALVKSVSPTQLVVQVPAGTATGRISVKTDAVLSPITTSTDFVVAGKPAITSLVPSSGTVGQQVTINGSNFTNPVTVVFNGTSVTGTFVSDKIVKVTVPVNTTVSKSVNVSVKTAADNSNNAGFLLLAEPATAQLKLKPNNNPVDWPVLIEGPNLGTVTKVTLNGKDIVPNYKTSNAITFVVPSNIGTTGSVTLRLFYTSDYSTSYKVDFAFNILAAPPPGPIPPPIIFLPPAPPVNLAPNIDANWSIAYNDLNDDSFWTGTVRLDTDEDGQTSGYINNSAGFKGGYVTGLIIEGVTYDGQFCNGGILLTSRTTGRQLMLGGGCNNPTTNPTCN</sequence>
<feature type="domain" description="IPT/TIG" evidence="1">
    <location>
        <begin position="31"/>
        <end position="111"/>
    </location>
</feature>
<dbReference type="EMBL" id="JAERRB010000008">
    <property type="protein sequence ID" value="MBL0743859.1"/>
    <property type="molecule type" value="Genomic_DNA"/>
</dbReference>
<dbReference type="Gene3D" id="2.60.40.10">
    <property type="entry name" value="Immunoglobulins"/>
    <property type="match status" value="10"/>
</dbReference>
<feature type="domain" description="IPT/TIG" evidence="1">
    <location>
        <begin position="200"/>
        <end position="278"/>
    </location>
</feature>
<feature type="domain" description="IPT/TIG" evidence="1">
    <location>
        <begin position="682"/>
        <end position="762"/>
    </location>
</feature>
<feature type="domain" description="IPT/TIG" evidence="1">
    <location>
        <begin position="518"/>
        <end position="597"/>
    </location>
</feature>